<dbReference type="InterPro" id="IPR052201">
    <property type="entry name" value="LRR-containing_regulator"/>
</dbReference>
<dbReference type="AlphaFoldDB" id="K0RPY5"/>
<dbReference type="InterPro" id="IPR032675">
    <property type="entry name" value="LRR_dom_sf"/>
</dbReference>
<evidence type="ECO:0000256" key="2">
    <source>
        <dbReference type="SAM" id="Coils"/>
    </source>
</evidence>
<reference evidence="3 4" key="1">
    <citation type="journal article" date="2012" name="Genome Biol.">
        <title>Genome and low-iron response of an oceanic diatom adapted to chronic iron limitation.</title>
        <authorList>
            <person name="Lommer M."/>
            <person name="Specht M."/>
            <person name="Roy A.S."/>
            <person name="Kraemer L."/>
            <person name="Andreson R."/>
            <person name="Gutowska M.A."/>
            <person name="Wolf J."/>
            <person name="Bergner S.V."/>
            <person name="Schilhabel M.B."/>
            <person name="Klostermeier U.C."/>
            <person name="Beiko R.G."/>
            <person name="Rosenstiel P."/>
            <person name="Hippler M."/>
            <person name="Laroche J."/>
        </authorList>
    </citation>
    <scope>NUCLEOTIDE SEQUENCE [LARGE SCALE GENOMIC DNA]</scope>
    <source>
        <strain evidence="3 4">CCMP1005</strain>
    </source>
</reference>
<dbReference type="PANTHER" id="PTHR24111">
    <property type="entry name" value="LEUCINE-RICH REPEAT-CONTAINING PROTEIN 34"/>
    <property type="match status" value="1"/>
</dbReference>
<name>K0RPY5_THAOC</name>
<evidence type="ECO:0000256" key="1">
    <source>
        <dbReference type="ARBA" id="ARBA00022737"/>
    </source>
</evidence>
<dbReference type="PANTHER" id="PTHR24111:SF0">
    <property type="entry name" value="LEUCINE-RICH REPEAT-CONTAINING PROTEIN"/>
    <property type="match status" value="1"/>
</dbReference>
<dbReference type="Gene3D" id="3.80.10.10">
    <property type="entry name" value="Ribonuclease Inhibitor"/>
    <property type="match status" value="2"/>
</dbReference>
<dbReference type="OrthoDB" id="201275at2759"/>
<evidence type="ECO:0000313" key="4">
    <source>
        <dbReference type="Proteomes" id="UP000266841"/>
    </source>
</evidence>
<organism evidence="3 4">
    <name type="scientific">Thalassiosira oceanica</name>
    <name type="common">Marine diatom</name>
    <dbReference type="NCBI Taxonomy" id="159749"/>
    <lineage>
        <taxon>Eukaryota</taxon>
        <taxon>Sar</taxon>
        <taxon>Stramenopiles</taxon>
        <taxon>Ochrophyta</taxon>
        <taxon>Bacillariophyta</taxon>
        <taxon>Coscinodiscophyceae</taxon>
        <taxon>Thalassiosirophycidae</taxon>
        <taxon>Thalassiosirales</taxon>
        <taxon>Thalassiosiraceae</taxon>
        <taxon>Thalassiosira</taxon>
    </lineage>
</organism>
<keyword evidence="1" id="KW-0677">Repeat</keyword>
<dbReference type="EMBL" id="AGNL01045481">
    <property type="protein sequence ID" value="EJK48742.1"/>
    <property type="molecule type" value="Genomic_DNA"/>
</dbReference>
<dbReference type="Proteomes" id="UP000266841">
    <property type="component" value="Unassembled WGS sequence"/>
</dbReference>
<gene>
    <name evidence="3" type="ORF">THAOC_32434</name>
</gene>
<comment type="caution">
    <text evidence="3">The sequence shown here is derived from an EMBL/GenBank/DDBJ whole genome shotgun (WGS) entry which is preliminary data.</text>
</comment>
<dbReference type="PROSITE" id="PS51450">
    <property type="entry name" value="LRR"/>
    <property type="match status" value="1"/>
</dbReference>
<evidence type="ECO:0000313" key="3">
    <source>
        <dbReference type="EMBL" id="EJK48742.1"/>
    </source>
</evidence>
<keyword evidence="2" id="KW-0175">Coiled coil</keyword>
<dbReference type="SUPFAM" id="SSF52047">
    <property type="entry name" value="RNI-like"/>
    <property type="match status" value="1"/>
</dbReference>
<protein>
    <submittedName>
        <fullName evidence="3">Uncharacterized protein</fullName>
    </submittedName>
</protein>
<sequence length="477" mass="52591">MSDSDSSFFGTAWSGQDMHVYAIRRNDPGVHEMFLGGAAHLLTPKAWRKLGEYLKASTHVTKLELGDEEITDETMENLFKNLTESRSIVNIDLSDNQITSPGIQHMVPFLQNCCQSLAKLNFNGTPIGTESFGTIVTALSGGALNELRLIDCNIDSVNSLLGIGSLPNLKQLRLSNNNMSDISPLARLDSLELLHLDGNAGIEWKTGTEAILTLLQSQTLQDLDISRTKLSNDNAQSIVCALKSNHSLVDLNISGNLQDTDGIKITMSKVLADISTIGATYNSNKTLESFSYENEDDSSDSNSDNDDDDYLGHLISIALERNEEGKGMSDSVHTVGRASVRALQLNHQVRELLCQTQGVKYSYDSIFAGLPACVIPNILGIFNDFAQEDCHWQSESYLALRATSPQLISLINFKAMAEKAAVEHDANITKIESEIEKLRELLCREKEAKASNEEFLAKLNGQERLEERELKRAKLAH</sequence>
<dbReference type="InterPro" id="IPR001611">
    <property type="entry name" value="Leu-rich_rpt"/>
</dbReference>
<accession>K0RPY5</accession>
<dbReference type="eggNOG" id="ENOG502QZ3E">
    <property type="taxonomic scope" value="Eukaryota"/>
</dbReference>
<proteinExistence type="predicted"/>
<feature type="coiled-coil region" evidence="2">
    <location>
        <begin position="421"/>
        <end position="476"/>
    </location>
</feature>
<keyword evidence="4" id="KW-1185">Reference proteome</keyword>